<dbReference type="OrthoDB" id="107372at2759"/>
<comment type="similarity">
    <text evidence="2 7">Belongs to the ATP25 family.</text>
</comment>
<evidence type="ECO:0000256" key="6">
    <source>
        <dbReference type="ARBA" id="ARBA00023136"/>
    </source>
</evidence>
<dbReference type="PANTHER" id="PTHR28087:SF1">
    <property type="entry name" value="ATPASE SYNTHESIS PROTEIN 25, MITOCHONDRIAL"/>
    <property type="match status" value="1"/>
</dbReference>
<dbReference type="GO" id="GO:0140053">
    <property type="term" value="P:mitochondrial gene expression"/>
    <property type="evidence" value="ECO:0007669"/>
    <property type="project" value="UniProtKB-UniRule"/>
</dbReference>
<evidence type="ECO:0000256" key="7">
    <source>
        <dbReference type="RuleBase" id="RU367062"/>
    </source>
</evidence>
<gene>
    <name evidence="8" type="ORF">PMKS-000556</name>
</gene>
<dbReference type="Gene3D" id="3.30.460.10">
    <property type="entry name" value="Beta Polymerase, domain 2"/>
    <property type="match status" value="1"/>
</dbReference>
<dbReference type="PANTHER" id="PTHR28087">
    <property type="entry name" value="ATPASE SYNTHESIS PROTEIN 25, MITOCHONDRIAL"/>
    <property type="match status" value="1"/>
</dbReference>
<dbReference type="Pfam" id="PF02410">
    <property type="entry name" value="RsfS"/>
    <property type="match status" value="1"/>
</dbReference>
<dbReference type="InterPro" id="IPR040152">
    <property type="entry name" value="Atp25"/>
</dbReference>
<proteinExistence type="inferred from homology"/>
<dbReference type="EMBL" id="BDGI01000020">
    <property type="protein sequence ID" value="GAV27095.1"/>
    <property type="molecule type" value="Genomic_DNA"/>
</dbReference>
<dbReference type="AlphaFoldDB" id="A0A1Q2YC36"/>
<evidence type="ECO:0000313" key="8">
    <source>
        <dbReference type="EMBL" id="GAV27095.1"/>
    </source>
</evidence>
<keyword evidence="5 7" id="KW-0496">Mitochondrion</keyword>
<evidence type="ECO:0000256" key="4">
    <source>
        <dbReference type="ARBA" id="ARBA00022946"/>
    </source>
</evidence>
<evidence type="ECO:0000256" key="1">
    <source>
        <dbReference type="ARBA" id="ARBA00004443"/>
    </source>
</evidence>
<keyword evidence="9" id="KW-1185">Reference proteome</keyword>
<protein>
    <recommendedName>
        <fullName evidence="7">ATPase synthesis protein 25</fullName>
    </recommendedName>
</protein>
<dbReference type="GO" id="GO:0048255">
    <property type="term" value="P:mRNA stabilization"/>
    <property type="evidence" value="ECO:0007669"/>
    <property type="project" value="TreeGrafter"/>
</dbReference>
<dbReference type="Proteomes" id="UP000186136">
    <property type="component" value="Unassembled WGS sequence"/>
</dbReference>
<keyword evidence="3 7" id="KW-0999">Mitochondrion inner membrane</keyword>
<evidence type="ECO:0000313" key="9">
    <source>
        <dbReference type="Proteomes" id="UP000186136"/>
    </source>
</evidence>
<sequence>MLARSLRCVRCRTFARASSSPAFPSLVKVSSSSFTSSFSSSALAKNDAPWYLNPEESPSVTSPLKQIEIPDLPENHPQTLENLVVYLAQELGIDDLLVFDMRNKKHEDSVAEGACDMADFMVLGTGKSAKHLQKASTQLDFYIKHNLHQLPLTEGILKSGVLARYHRRLQKKGKKAPNYSKNTYGAEPNTWVMTDTKSDGIIIHMLTEERRLDLNLEYLWSDASEREKYERSHMRKDSDDIFRGIRYFHSSASHRANDSAFDAYDITFDNYSSRFQKLLKSHIVEPKSTPLAKIKDHLDLMYSAGLAINPDLLYSYFNTILQSEEFNSKLKSEAEAFKRRDTLFSNIIQKYNIKLTTEEVLKFIPLLIVSGSQIDNTLFRTIKDIIENPEIGGDHIVRHSKTINHLMRLSNKVADSLNVGHRAMKREIDLLLVSVYANRQNWIHFNQIIEAAIIRNDISILKAALPLVTACADLKTAVEFNDRVLPLLLEAGLDPELEQFVDLLAKRINNP</sequence>
<dbReference type="GO" id="GO:0005743">
    <property type="term" value="C:mitochondrial inner membrane"/>
    <property type="evidence" value="ECO:0007669"/>
    <property type="project" value="UniProtKB-SubCell"/>
</dbReference>
<dbReference type="InterPro" id="IPR043519">
    <property type="entry name" value="NT_sf"/>
</dbReference>
<comment type="subcellular location">
    <subcellularLocation>
        <location evidence="1 7">Mitochondrion inner membrane</location>
        <topology evidence="1 7">Peripheral membrane protein</topology>
        <orientation evidence="1 7">Matrix side</orientation>
    </subcellularLocation>
</comment>
<accession>A0A1Q2YC36</accession>
<organism evidence="8 9">
    <name type="scientific">Pichia membranifaciens</name>
    <dbReference type="NCBI Taxonomy" id="4926"/>
    <lineage>
        <taxon>Eukaryota</taxon>
        <taxon>Fungi</taxon>
        <taxon>Dikarya</taxon>
        <taxon>Ascomycota</taxon>
        <taxon>Saccharomycotina</taxon>
        <taxon>Pichiomycetes</taxon>
        <taxon>Pichiales</taxon>
        <taxon>Pichiaceae</taxon>
        <taxon>Pichia</taxon>
    </lineage>
</organism>
<comment type="function">
    <text evidence="7">Mitochondrial mRNA stabilization factor.</text>
</comment>
<reference evidence="8 9" key="1">
    <citation type="submission" date="2016-08" db="EMBL/GenBank/DDBJ databases">
        <title>Whole genome shotgun sequence of Pichia membranifaciens KS47-1.</title>
        <authorList>
            <person name="Konishi M."/>
            <person name="Ishida M."/>
            <person name="Arakawa T."/>
            <person name="Kato Y."/>
            <person name="Horiuchi J."/>
        </authorList>
    </citation>
    <scope>NUCLEOTIDE SEQUENCE [LARGE SCALE GENOMIC DNA]</scope>
    <source>
        <strain evidence="8 9">KS47-1</strain>
    </source>
</reference>
<keyword evidence="4 7" id="KW-0809">Transit peptide</keyword>
<dbReference type="SUPFAM" id="SSF81301">
    <property type="entry name" value="Nucleotidyltransferase"/>
    <property type="match status" value="1"/>
</dbReference>
<comment type="caution">
    <text evidence="8">The sequence shown here is derived from an EMBL/GenBank/DDBJ whole genome shotgun (WGS) entry which is preliminary data.</text>
</comment>
<name>A0A1Q2YC36_9ASCO</name>
<evidence type="ECO:0000256" key="2">
    <source>
        <dbReference type="ARBA" id="ARBA00010787"/>
    </source>
</evidence>
<evidence type="ECO:0000256" key="3">
    <source>
        <dbReference type="ARBA" id="ARBA00022792"/>
    </source>
</evidence>
<keyword evidence="6 7" id="KW-0472">Membrane</keyword>
<evidence type="ECO:0000256" key="5">
    <source>
        <dbReference type="ARBA" id="ARBA00023128"/>
    </source>
</evidence>